<dbReference type="Gene3D" id="3.40.50.300">
    <property type="entry name" value="P-loop containing nucleotide triphosphate hydrolases"/>
    <property type="match status" value="1"/>
</dbReference>
<dbReference type="GO" id="GO:0005886">
    <property type="term" value="C:plasma membrane"/>
    <property type="evidence" value="ECO:0007669"/>
    <property type="project" value="UniProtKB-SubCell"/>
</dbReference>
<feature type="domain" description="ABC transmembrane type-1" evidence="10">
    <location>
        <begin position="46"/>
        <end position="322"/>
    </location>
</feature>
<dbReference type="PANTHER" id="PTHR24221:SF248">
    <property type="entry name" value="ABC TRANSPORTER TRANSMEMBRANE REGION"/>
    <property type="match status" value="1"/>
</dbReference>
<keyword evidence="3 8" id="KW-0812">Transmembrane</keyword>
<dbReference type="GO" id="GO:0016887">
    <property type="term" value="F:ATP hydrolysis activity"/>
    <property type="evidence" value="ECO:0007669"/>
    <property type="project" value="InterPro"/>
</dbReference>
<dbReference type="Pfam" id="PF00005">
    <property type="entry name" value="ABC_tran"/>
    <property type="match status" value="1"/>
</dbReference>
<dbReference type="PANTHER" id="PTHR24221">
    <property type="entry name" value="ATP-BINDING CASSETTE SUB-FAMILY B"/>
    <property type="match status" value="1"/>
</dbReference>
<dbReference type="GO" id="GO:0034040">
    <property type="term" value="F:ATPase-coupled lipid transmembrane transporter activity"/>
    <property type="evidence" value="ECO:0007669"/>
    <property type="project" value="TreeGrafter"/>
</dbReference>
<proteinExistence type="inferred from homology"/>
<dbReference type="RefSeq" id="WP_103874181.1">
    <property type="nucleotide sequence ID" value="NZ_FNUY01000008.1"/>
</dbReference>
<evidence type="ECO:0000256" key="6">
    <source>
        <dbReference type="ARBA" id="ARBA00022989"/>
    </source>
</evidence>
<protein>
    <submittedName>
        <fullName evidence="11">ATP-binding cassette, subfamily C</fullName>
    </submittedName>
</protein>
<evidence type="ECO:0000259" key="10">
    <source>
        <dbReference type="PROSITE" id="PS50929"/>
    </source>
</evidence>
<dbReference type="NCBIfam" id="TIGR01842">
    <property type="entry name" value="type_I_sec_PrtD"/>
    <property type="match status" value="1"/>
</dbReference>
<name>A0A1H6C065_9HYPH</name>
<dbReference type="GO" id="GO:0140359">
    <property type="term" value="F:ABC-type transporter activity"/>
    <property type="evidence" value="ECO:0007669"/>
    <property type="project" value="InterPro"/>
</dbReference>
<dbReference type="Gene3D" id="1.20.1560.10">
    <property type="entry name" value="ABC transporter type 1, transmembrane domain"/>
    <property type="match status" value="1"/>
</dbReference>
<dbReference type="PROSITE" id="PS00211">
    <property type="entry name" value="ABC_TRANSPORTER_1"/>
    <property type="match status" value="1"/>
</dbReference>
<keyword evidence="6 8" id="KW-1133">Transmembrane helix</keyword>
<dbReference type="AlphaFoldDB" id="A0A1H6C065"/>
<dbReference type="InterPro" id="IPR017871">
    <property type="entry name" value="ABC_transporter-like_CS"/>
</dbReference>
<dbReference type="InterPro" id="IPR003439">
    <property type="entry name" value="ABC_transporter-like_ATP-bd"/>
</dbReference>
<keyword evidence="5 11" id="KW-0067">ATP-binding</keyword>
<sequence length="604" mass="64078">MVLGSWRERARRLSFVQYASGKHPLLPKSSKNAANEALASCRSAFLAVALFSALVNVLMLTGSIYMLQVYDRVLPSRSVPTLVALSLIVAALFILLGVFDWLRQRILSRVGVELDRRLGGPVLGAILSGQLRGTPGGSQLSRDLDSVRGFLSGIGPMTLFDLPWIPLYVGLCFILHPYLGWTLVGGAAILLVLALLTEILSRRPSADVARSGGERAALIEAVRRNAEAVAALGMGQRITRLFERINDRHVTSNLGAADVTNGLGGISKVIRFMLQSAMLGVGAWLVMHDQASSGVMIASSILSSRALAPIELAISSWRPFIGARQAWRRLQLALVAVEEAPQVAPDRPTQRLTLDHVFVAPPGSQTPTVKDVGFTLEAGQGLAVIGPSASGKSTLARTLVGVWPVQRGSLRLDGATLNQWPEETRGAIIGYMPQDVQLFAGTIAENIARFDPAMSEEAVRDAAKAAGAYDLIVGLHKGFETPIGEAGGVLSGGQRQRIALARALYRDPFLVVLDEPNASLDADGDAALTAAIAGVRARGGIVVVVAHRPSALASINQVLILADGQVQAFGPKEEVLRKSLVGKPGMSDIVPSTPKIVMTADARG</sequence>
<feature type="transmembrane region" description="Helical" evidence="8">
    <location>
        <begin position="44"/>
        <end position="67"/>
    </location>
</feature>
<accession>A0A1H6C065</accession>
<dbReference type="InterPro" id="IPR039421">
    <property type="entry name" value="Type_1_exporter"/>
</dbReference>
<evidence type="ECO:0000256" key="3">
    <source>
        <dbReference type="ARBA" id="ARBA00022692"/>
    </source>
</evidence>
<keyword evidence="12" id="KW-1185">Reference proteome</keyword>
<feature type="transmembrane region" description="Helical" evidence="8">
    <location>
        <begin position="175"/>
        <end position="196"/>
    </location>
</feature>
<dbReference type="OrthoDB" id="9808328at2"/>
<dbReference type="Pfam" id="PF00664">
    <property type="entry name" value="ABC_membrane"/>
    <property type="match status" value="1"/>
</dbReference>
<reference evidence="11 12" key="1">
    <citation type="submission" date="2016-10" db="EMBL/GenBank/DDBJ databases">
        <authorList>
            <person name="de Groot N.N."/>
        </authorList>
    </citation>
    <scope>NUCLEOTIDE SEQUENCE [LARGE SCALE GENOMIC DNA]</scope>
    <source>
        <strain evidence="11 12">DSM 26656</strain>
    </source>
</reference>
<dbReference type="SUPFAM" id="SSF90123">
    <property type="entry name" value="ABC transporter transmembrane region"/>
    <property type="match status" value="1"/>
</dbReference>
<dbReference type="GO" id="GO:0030256">
    <property type="term" value="C:type I protein secretion system complex"/>
    <property type="evidence" value="ECO:0007669"/>
    <property type="project" value="InterPro"/>
</dbReference>
<feature type="domain" description="ABC transporter" evidence="9">
    <location>
        <begin position="352"/>
        <end position="588"/>
    </location>
</feature>
<gene>
    <name evidence="11" type="ORF">SAMN04488115_108235</name>
</gene>
<evidence type="ECO:0000256" key="5">
    <source>
        <dbReference type="ARBA" id="ARBA00022840"/>
    </source>
</evidence>
<dbReference type="Proteomes" id="UP000236743">
    <property type="component" value="Unassembled WGS sequence"/>
</dbReference>
<dbReference type="SMART" id="SM00382">
    <property type="entry name" value="AAA"/>
    <property type="match status" value="1"/>
</dbReference>
<evidence type="ECO:0000256" key="7">
    <source>
        <dbReference type="ARBA" id="ARBA00023136"/>
    </source>
</evidence>
<dbReference type="GO" id="GO:0005524">
    <property type="term" value="F:ATP binding"/>
    <property type="evidence" value="ECO:0007669"/>
    <property type="project" value="UniProtKB-KW"/>
</dbReference>
<evidence type="ECO:0000313" key="12">
    <source>
        <dbReference type="Proteomes" id="UP000236743"/>
    </source>
</evidence>
<feature type="transmembrane region" description="Helical" evidence="8">
    <location>
        <begin position="79"/>
        <end position="99"/>
    </location>
</feature>
<dbReference type="EMBL" id="FNUY01000008">
    <property type="protein sequence ID" value="SEG66075.1"/>
    <property type="molecule type" value="Genomic_DNA"/>
</dbReference>
<evidence type="ECO:0000256" key="8">
    <source>
        <dbReference type="SAM" id="Phobius"/>
    </source>
</evidence>
<evidence type="ECO:0000256" key="2">
    <source>
        <dbReference type="ARBA" id="ARBA00005417"/>
    </source>
</evidence>
<dbReference type="InterPro" id="IPR036640">
    <property type="entry name" value="ABC1_TM_sf"/>
</dbReference>
<evidence type="ECO:0000256" key="1">
    <source>
        <dbReference type="ARBA" id="ARBA00004651"/>
    </source>
</evidence>
<keyword evidence="7 8" id="KW-0472">Membrane</keyword>
<dbReference type="PROSITE" id="PS50929">
    <property type="entry name" value="ABC_TM1F"/>
    <property type="match status" value="1"/>
</dbReference>
<dbReference type="InterPro" id="IPR027417">
    <property type="entry name" value="P-loop_NTPase"/>
</dbReference>
<dbReference type="InterPro" id="IPR011527">
    <property type="entry name" value="ABC1_TM_dom"/>
</dbReference>
<dbReference type="GO" id="GO:0030253">
    <property type="term" value="P:protein secretion by the type I secretion system"/>
    <property type="evidence" value="ECO:0007669"/>
    <property type="project" value="InterPro"/>
</dbReference>
<dbReference type="SUPFAM" id="SSF52540">
    <property type="entry name" value="P-loop containing nucleoside triphosphate hydrolases"/>
    <property type="match status" value="1"/>
</dbReference>
<evidence type="ECO:0000313" key="11">
    <source>
        <dbReference type="EMBL" id="SEG66075.1"/>
    </source>
</evidence>
<evidence type="ECO:0000259" key="9">
    <source>
        <dbReference type="PROSITE" id="PS50893"/>
    </source>
</evidence>
<comment type="similarity">
    <text evidence="2">Belongs to the ABC transporter superfamily.</text>
</comment>
<dbReference type="PROSITE" id="PS50893">
    <property type="entry name" value="ABC_TRANSPORTER_2"/>
    <property type="match status" value="1"/>
</dbReference>
<evidence type="ECO:0000256" key="4">
    <source>
        <dbReference type="ARBA" id="ARBA00022741"/>
    </source>
</evidence>
<dbReference type="InterPro" id="IPR010128">
    <property type="entry name" value="ATPase_T1SS_PrtD-like"/>
</dbReference>
<dbReference type="InterPro" id="IPR003593">
    <property type="entry name" value="AAA+_ATPase"/>
</dbReference>
<comment type="subcellular location">
    <subcellularLocation>
        <location evidence="1">Cell membrane</location>
        <topology evidence="1">Multi-pass membrane protein</topology>
    </subcellularLocation>
</comment>
<organism evidence="11 12">
    <name type="scientific">Bosea lathyri</name>
    <dbReference type="NCBI Taxonomy" id="1036778"/>
    <lineage>
        <taxon>Bacteria</taxon>
        <taxon>Pseudomonadati</taxon>
        <taxon>Pseudomonadota</taxon>
        <taxon>Alphaproteobacteria</taxon>
        <taxon>Hyphomicrobiales</taxon>
        <taxon>Boseaceae</taxon>
        <taxon>Bosea</taxon>
    </lineage>
</organism>
<keyword evidence="4" id="KW-0547">Nucleotide-binding</keyword>